<accession>A0A7J7K6E9</accession>
<dbReference type="EMBL" id="VXIV02001131">
    <property type="protein sequence ID" value="KAF6034192.1"/>
    <property type="molecule type" value="Genomic_DNA"/>
</dbReference>
<comment type="caution">
    <text evidence="1">The sequence shown here is derived from an EMBL/GenBank/DDBJ whole genome shotgun (WGS) entry which is preliminary data.</text>
</comment>
<name>A0A7J7K6E9_BUGNE</name>
<dbReference type="Proteomes" id="UP000593567">
    <property type="component" value="Unassembled WGS sequence"/>
</dbReference>
<dbReference type="OrthoDB" id="6126144at2759"/>
<evidence type="ECO:0000313" key="2">
    <source>
        <dbReference type="Proteomes" id="UP000593567"/>
    </source>
</evidence>
<reference evidence="1" key="1">
    <citation type="submission" date="2020-06" db="EMBL/GenBank/DDBJ databases">
        <title>Draft genome of Bugula neritina, a colonial animal packing powerful symbionts and potential medicines.</title>
        <authorList>
            <person name="Rayko M."/>
        </authorList>
    </citation>
    <scope>NUCLEOTIDE SEQUENCE [LARGE SCALE GENOMIC DNA]</scope>
    <source>
        <strain evidence="1">Kwan_BN1</strain>
    </source>
</reference>
<evidence type="ECO:0000313" key="1">
    <source>
        <dbReference type="EMBL" id="KAF6034192.1"/>
    </source>
</evidence>
<sequence length="140" mass="15741">MENEVDISKYEIALMEPLHDFKNVINRLLKELPHSTEEKELKVMLTNLISDIEGRFLVAESAERHLHKLREIALRCSSREANDIIAKAMFRAAVEKRADSTPESSIAAQEKQINQIISSSSITKSCCGLNMGQNTVISTK</sequence>
<organism evidence="1 2">
    <name type="scientific">Bugula neritina</name>
    <name type="common">Brown bryozoan</name>
    <name type="synonym">Sertularia neritina</name>
    <dbReference type="NCBI Taxonomy" id="10212"/>
    <lineage>
        <taxon>Eukaryota</taxon>
        <taxon>Metazoa</taxon>
        <taxon>Spiralia</taxon>
        <taxon>Lophotrochozoa</taxon>
        <taxon>Bryozoa</taxon>
        <taxon>Gymnolaemata</taxon>
        <taxon>Cheilostomatida</taxon>
        <taxon>Flustrina</taxon>
        <taxon>Buguloidea</taxon>
        <taxon>Bugulidae</taxon>
        <taxon>Bugula</taxon>
    </lineage>
</organism>
<dbReference type="AlphaFoldDB" id="A0A7J7K6E9"/>
<gene>
    <name evidence="1" type="ORF">EB796_007497</name>
</gene>
<keyword evidence="2" id="KW-1185">Reference proteome</keyword>
<proteinExistence type="predicted"/>
<protein>
    <submittedName>
        <fullName evidence="1">Uncharacterized protein</fullName>
    </submittedName>
</protein>